<dbReference type="GO" id="GO:0071949">
    <property type="term" value="F:FAD binding"/>
    <property type="evidence" value="ECO:0007669"/>
    <property type="project" value="TreeGrafter"/>
</dbReference>
<dbReference type="Proteomes" id="UP001403385">
    <property type="component" value="Unassembled WGS sequence"/>
</dbReference>
<dbReference type="RefSeq" id="WP_346820273.1">
    <property type="nucleotide sequence ID" value="NZ_JBDKWZ010000003.1"/>
</dbReference>
<dbReference type="PROSITE" id="PS01033">
    <property type="entry name" value="GLOBIN"/>
    <property type="match status" value="1"/>
</dbReference>
<dbReference type="PRINTS" id="PR00188">
    <property type="entry name" value="PLANTGLOBIN"/>
</dbReference>
<reference evidence="3 4" key="1">
    <citation type="submission" date="2024-04" db="EMBL/GenBank/DDBJ databases">
        <title>Novel genus in family Flammeovirgaceae.</title>
        <authorList>
            <person name="Nguyen T.H."/>
            <person name="Vuong T.Q."/>
            <person name="Le H."/>
            <person name="Kim S.-G."/>
        </authorList>
    </citation>
    <scope>NUCLEOTIDE SEQUENCE [LARGE SCALE GENOMIC DNA]</scope>
    <source>
        <strain evidence="3 4">JCM 23209</strain>
    </source>
</reference>
<dbReference type="GO" id="GO:0046210">
    <property type="term" value="P:nitric oxide catabolic process"/>
    <property type="evidence" value="ECO:0007669"/>
    <property type="project" value="TreeGrafter"/>
</dbReference>
<sequence>MTEREILLVQQSWSRVENHLNELGERFYESLFEMEPQFQNLFKNDSKKQSVKFIHFMTILVSKLHEEAKSDQDLQALAKRHHAYRVEEAYFAKFGVVLMKTLEEFFQTEWTEELRLAWQNAFVQISGRMVQYM</sequence>
<dbReference type="Gene3D" id="1.10.490.10">
    <property type="entry name" value="Globins"/>
    <property type="match status" value="1"/>
</dbReference>
<comment type="similarity">
    <text evidence="1">Belongs to the globin family.</text>
</comment>
<dbReference type="PANTHER" id="PTHR43396:SF6">
    <property type="entry name" value="ABL201WP"/>
    <property type="match status" value="1"/>
</dbReference>
<dbReference type="GO" id="GO:0071500">
    <property type="term" value="P:cellular response to nitrosative stress"/>
    <property type="evidence" value="ECO:0007669"/>
    <property type="project" value="TreeGrafter"/>
</dbReference>
<evidence type="ECO:0000259" key="2">
    <source>
        <dbReference type="PROSITE" id="PS01033"/>
    </source>
</evidence>
<keyword evidence="4" id="KW-1185">Reference proteome</keyword>
<dbReference type="InterPro" id="IPR012292">
    <property type="entry name" value="Globin/Proto"/>
</dbReference>
<dbReference type="GO" id="GO:0008941">
    <property type="term" value="F:nitric oxide dioxygenase NAD(P)H activity"/>
    <property type="evidence" value="ECO:0007669"/>
    <property type="project" value="TreeGrafter"/>
</dbReference>
<dbReference type="GO" id="GO:0019825">
    <property type="term" value="F:oxygen binding"/>
    <property type="evidence" value="ECO:0007669"/>
    <property type="project" value="InterPro"/>
</dbReference>
<accession>A0AAW9S4Y3</accession>
<keyword evidence="1" id="KW-0479">Metal-binding</keyword>
<keyword evidence="1" id="KW-0813">Transport</keyword>
<keyword evidence="1" id="KW-0408">Iron</keyword>
<feature type="domain" description="Globin" evidence="2">
    <location>
        <begin position="1"/>
        <end position="133"/>
    </location>
</feature>
<keyword evidence="1" id="KW-0561">Oxygen transport</keyword>
<evidence type="ECO:0000256" key="1">
    <source>
        <dbReference type="RuleBase" id="RU000356"/>
    </source>
</evidence>
<keyword evidence="1" id="KW-0349">Heme</keyword>
<gene>
    <name evidence="3" type="ORF">AAG747_06180</name>
</gene>
<dbReference type="PANTHER" id="PTHR43396">
    <property type="entry name" value="FLAVOHEMOPROTEIN"/>
    <property type="match status" value="1"/>
</dbReference>
<evidence type="ECO:0000313" key="4">
    <source>
        <dbReference type="Proteomes" id="UP001403385"/>
    </source>
</evidence>
<dbReference type="Pfam" id="PF00042">
    <property type="entry name" value="Globin"/>
    <property type="match status" value="1"/>
</dbReference>
<dbReference type="EMBL" id="JBDKWZ010000003">
    <property type="protein sequence ID" value="MEN7547485.1"/>
    <property type="molecule type" value="Genomic_DNA"/>
</dbReference>
<dbReference type="InterPro" id="IPR009050">
    <property type="entry name" value="Globin-like_sf"/>
</dbReference>
<dbReference type="GO" id="GO:0020037">
    <property type="term" value="F:heme binding"/>
    <property type="evidence" value="ECO:0007669"/>
    <property type="project" value="InterPro"/>
</dbReference>
<proteinExistence type="inferred from homology"/>
<dbReference type="GO" id="GO:0005344">
    <property type="term" value="F:oxygen carrier activity"/>
    <property type="evidence" value="ECO:0007669"/>
    <property type="project" value="UniProtKB-KW"/>
</dbReference>
<dbReference type="AlphaFoldDB" id="A0AAW9S4Y3"/>
<dbReference type="InterPro" id="IPR000971">
    <property type="entry name" value="Globin"/>
</dbReference>
<protein>
    <submittedName>
        <fullName evidence="3">Globin domain-containing protein</fullName>
    </submittedName>
</protein>
<dbReference type="SUPFAM" id="SSF46458">
    <property type="entry name" value="Globin-like"/>
    <property type="match status" value="1"/>
</dbReference>
<comment type="caution">
    <text evidence="3">The sequence shown here is derived from an EMBL/GenBank/DDBJ whole genome shotgun (WGS) entry which is preliminary data.</text>
</comment>
<name>A0AAW9S4Y3_9BACT</name>
<evidence type="ECO:0000313" key="3">
    <source>
        <dbReference type="EMBL" id="MEN7547485.1"/>
    </source>
</evidence>
<organism evidence="3 4">
    <name type="scientific">Rapidithrix thailandica</name>
    <dbReference type="NCBI Taxonomy" id="413964"/>
    <lineage>
        <taxon>Bacteria</taxon>
        <taxon>Pseudomonadati</taxon>
        <taxon>Bacteroidota</taxon>
        <taxon>Cytophagia</taxon>
        <taxon>Cytophagales</taxon>
        <taxon>Flammeovirgaceae</taxon>
        <taxon>Rapidithrix</taxon>
    </lineage>
</organism>